<dbReference type="AlphaFoldDB" id="A0AAV4XZ56"/>
<gene>
    <name evidence="1" type="ORF">CEXT_291491</name>
</gene>
<accession>A0AAV4XZ56</accession>
<name>A0AAV4XZ56_CAEEX</name>
<proteinExistence type="predicted"/>
<sequence length="91" mass="10377">MRLQRRKKMMKNLSNLYYSCLSFDVKLIVGDMNSKLDTEIKFKPFIGSFSLRDVSNDNGIRLVDFAAAHHIIVGSTCIQRKNIHVSLETTG</sequence>
<protein>
    <submittedName>
        <fullName evidence="1">Uncharacterized protein</fullName>
    </submittedName>
</protein>
<dbReference type="Proteomes" id="UP001054945">
    <property type="component" value="Unassembled WGS sequence"/>
</dbReference>
<reference evidence="1 2" key="1">
    <citation type="submission" date="2021-06" db="EMBL/GenBank/DDBJ databases">
        <title>Caerostris extrusa draft genome.</title>
        <authorList>
            <person name="Kono N."/>
            <person name="Arakawa K."/>
        </authorList>
    </citation>
    <scope>NUCLEOTIDE SEQUENCE [LARGE SCALE GENOMIC DNA]</scope>
</reference>
<keyword evidence="2" id="KW-1185">Reference proteome</keyword>
<comment type="caution">
    <text evidence="1">The sequence shown here is derived from an EMBL/GenBank/DDBJ whole genome shotgun (WGS) entry which is preliminary data.</text>
</comment>
<evidence type="ECO:0000313" key="1">
    <source>
        <dbReference type="EMBL" id="GIZ00113.1"/>
    </source>
</evidence>
<evidence type="ECO:0000313" key="2">
    <source>
        <dbReference type="Proteomes" id="UP001054945"/>
    </source>
</evidence>
<dbReference type="EMBL" id="BPLR01001120">
    <property type="protein sequence ID" value="GIZ00113.1"/>
    <property type="molecule type" value="Genomic_DNA"/>
</dbReference>
<organism evidence="1 2">
    <name type="scientific">Caerostris extrusa</name>
    <name type="common">Bark spider</name>
    <name type="synonym">Caerostris bankana</name>
    <dbReference type="NCBI Taxonomy" id="172846"/>
    <lineage>
        <taxon>Eukaryota</taxon>
        <taxon>Metazoa</taxon>
        <taxon>Ecdysozoa</taxon>
        <taxon>Arthropoda</taxon>
        <taxon>Chelicerata</taxon>
        <taxon>Arachnida</taxon>
        <taxon>Araneae</taxon>
        <taxon>Araneomorphae</taxon>
        <taxon>Entelegynae</taxon>
        <taxon>Araneoidea</taxon>
        <taxon>Araneidae</taxon>
        <taxon>Caerostris</taxon>
    </lineage>
</organism>